<feature type="compositionally biased region" description="Polar residues" evidence="1">
    <location>
        <begin position="151"/>
        <end position="161"/>
    </location>
</feature>
<feature type="region of interest" description="Disordered" evidence="1">
    <location>
        <begin position="254"/>
        <end position="297"/>
    </location>
</feature>
<feature type="compositionally biased region" description="Polar residues" evidence="1">
    <location>
        <begin position="411"/>
        <end position="423"/>
    </location>
</feature>
<dbReference type="STRING" id="3983.A0A2C9V5Y1"/>
<feature type="compositionally biased region" description="Basic and acidic residues" evidence="1">
    <location>
        <begin position="631"/>
        <end position="640"/>
    </location>
</feature>
<feature type="compositionally biased region" description="Acidic residues" evidence="1">
    <location>
        <begin position="375"/>
        <end position="386"/>
    </location>
</feature>
<dbReference type="Gramene" id="Manes.10G090200.1.v8.1">
    <property type="protein sequence ID" value="Manes.10G090200.1.v8.1.CDS"/>
    <property type="gene ID" value="Manes.10G090200.v8.1"/>
</dbReference>
<evidence type="ECO:0000313" key="2">
    <source>
        <dbReference type="EMBL" id="OAY39378.1"/>
    </source>
</evidence>
<sequence>MEDSESLPIIDPEENGDEFYEKIEAPKFVDLTAPDPYHPGDDRYWFCLRVGCDQKHEEEMDSEAIYKNFVLRVMAARSPNVRLRKALYRKDSGSDAKCPRTVPAKPSKSRVSRLALISSISKRIVDPKLSKQNATPNAKTKQPSFIAKALTTPQTKKQLSNPDAFRSVRNPNTKATAVSKGRVVAKALVFHSPRKLARPKCSLELNTPVKTLYSGVKKLEITSAKKQVLGYNSPLPPDAAKKQFRGREVKSRVFDGLRSQNPKNQEAKHSKCSKKNDKEKTLKQCHYPVPPAGDENDLIEVGTENKIRNISNVLCSDTEGPSTNVEVSKALLDENKVEASSDTDADGSDSNLLSNSEGKSSEADDKNHTSTSDDKENDNEAIESDDKENASASDDNRESDLEASQHKTLNKNETPKSNQQTTEAKSKQSKENSITAATGSQGLKHKKPKPTNPKPFRLRTDERGILKEANQEKKLHPAPLGETSPVPRVLGGNLQKKCQNALQRNEKCIEQIENCIDTNESSGKEKNNAPINQLQNGTFSLKISKEKVGQKISTPLRHTISSQKKLVDSQQESSPDESGLKLRNKIRRSKSPSIRQLARPQEATPGRKEMISTMRAGQLGTIKETSPTILKAKEAAKPAESRASPATKGSVSPASTPSLMGRRSKTIPREPSFHTIHVPKSCTRRVA</sequence>
<proteinExistence type="predicted"/>
<dbReference type="PANTHER" id="PTHR37241">
    <property type="entry name" value="NEUROFILAMENT HEAVY PROTEIN"/>
    <property type="match status" value="1"/>
</dbReference>
<name>A0A2C9V5Y1_MANES</name>
<dbReference type="Proteomes" id="UP000091857">
    <property type="component" value="Chromosome 10"/>
</dbReference>
<feature type="compositionally biased region" description="Polar residues" evidence="1">
    <location>
        <begin position="647"/>
        <end position="658"/>
    </location>
</feature>
<feature type="compositionally biased region" description="Polar residues" evidence="1">
    <location>
        <begin position="431"/>
        <end position="441"/>
    </location>
</feature>
<dbReference type="EMBL" id="CM004396">
    <property type="protein sequence ID" value="OAY39378.1"/>
    <property type="molecule type" value="Genomic_DNA"/>
</dbReference>
<comment type="caution">
    <text evidence="2">The sequence shown here is derived from an EMBL/GenBank/DDBJ whole genome shotgun (WGS) entry which is preliminary data.</text>
</comment>
<protein>
    <submittedName>
        <fullName evidence="2">Uncharacterized protein</fullName>
    </submittedName>
</protein>
<feature type="compositionally biased region" description="Basic and acidic residues" evidence="1">
    <location>
        <begin position="265"/>
        <end position="282"/>
    </location>
</feature>
<feature type="compositionally biased region" description="Basic and acidic residues" evidence="1">
    <location>
        <begin position="458"/>
        <end position="475"/>
    </location>
</feature>
<reference evidence="3" key="1">
    <citation type="journal article" date="2016" name="Nat. Biotechnol.">
        <title>Sequencing wild and cultivated cassava and related species reveals extensive interspecific hybridization and genetic diversity.</title>
        <authorList>
            <person name="Bredeson J.V."/>
            <person name="Lyons J.B."/>
            <person name="Prochnik S.E."/>
            <person name="Wu G.A."/>
            <person name="Ha C.M."/>
            <person name="Edsinger-Gonzales E."/>
            <person name="Grimwood J."/>
            <person name="Schmutz J."/>
            <person name="Rabbi I.Y."/>
            <person name="Egesi C."/>
            <person name="Nauluvula P."/>
            <person name="Lebot V."/>
            <person name="Ndunguru J."/>
            <person name="Mkamilo G."/>
            <person name="Bart R.S."/>
            <person name="Setter T.L."/>
            <person name="Gleadow R.M."/>
            <person name="Kulakow P."/>
            <person name="Ferguson M.E."/>
            <person name="Rounsley S."/>
            <person name="Rokhsar D.S."/>
        </authorList>
    </citation>
    <scope>NUCLEOTIDE SEQUENCE [LARGE SCALE GENOMIC DNA]</scope>
    <source>
        <strain evidence="3">cv. AM560-2</strain>
    </source>
</reference>
<keyword evidence="3" id="KW-1185">Reference proteome</keyword>
<gene>
    <name evidence="2" type="ORF">MANES_10G090200v8</name>
</gene>
<feature type="region of interest" description="Disordered" evidence="1">
    <location>
        <begin position="336"/>
        <end position="491"/>
    </location>
</feature>
<accession>A0A2C9V5Y1</accession>
<feature type="region of interest" description="Disordered" evidence="1">
    <location>
        <begin position="562"/>
        <end position="687"/>
    </location>
</feature>
<feature type="compositionally biased region" description="Polar residues" evidence="1">
    <location>
        <begin position="562"/>
        <end position="573"/>
    </location>
</feature>
<dbReference type="AlphaFoldDB" id="A0A2C9V5Y1"/>
<organism evidence="2 3">
    <name type="scientific">Manihot esculenta</name>
    <name type="common">Cassava</name>
    <name type="synonym">Jatropha manihot</name>
    <dbReference type="NCBI Taxonomy" id="3983"/>
    <lineage>
        <taxon>Eukaryota</taxon>
        <taxon>Viridiplantae</taxon>
        <taxon>Streptophyta</taxon>
        <taxon>Embryophyta</taxon>
        <taxon>Tracheophyta</taxon>
        <taxon>Spermatophyta</taxon>
        <taxon>Magnoliopsida</taxon>
        <taxon>eudicotyledons</taxon>
        <taxon>Gunneridae</taxon>
        <taxon>Pentapetalae</taxon>
        <taxon>rosids</taxon>
        <taxon>fabids</taxon>
        <taxon>Malpighiales</taxon>
        <taxon>Euphorbiaceae</taxon>
        <taxon>Crotonoideae</taxon>
        <taxon>Manihoteae</taxon>
        <taxon>Manihot</taxon>
    </lineage>
</organism>
<dbReference type="PANTHER" id="PTHR37241:SF1">
    <property type="entry name" value="NEUROFILAMENT HEAVY PROTEIN"/>
    <property type="match status" value="1"/>
</dbReference>
<feature type="region of interest" description="Disordered" evidence="1">
    <location>
        <begin position="150"/>
        <end position="173"/>
    </location>
</feature>
<evidence type="ECO:0000313" key="3">
    <source>
        <dbReference type="Proteomes" id="UP000091857"/>
    </source>
</evidence>
<evidence type="ECO:0000256" key="1">
    <source>
        <dbReference type="SAM" id="MobiDB-lite"/>
    </source>
</evidence>
<feature type="compositionally biased region" description="Basic and acidic residues" evidence="1">
    <location>
        <begin position="359"/>
        <end position="374"/>
    </location>
</feature>
<feature type="compositionally biased region" description="Basic and acidic residues" evidence="1">
    <location>
        <begin position="394"/>
        <end position="405"/>
    </location>
</feature>